<organism evidence="2 3">
    <name type="scientific">Ophiobolus disseminans</name>
    <dbReference type="NCBI Taxonomy" id="1469910"/>
    <lineage>
        <taxon>Eukaryota</taxon>
        <taxon>Fungi</taxon>
        <taxon>Dikarya</taxon>
        <taxon>Ascomycota</taxon>
        <taxon>Pezizomycotina</taxon>
        <taxon>Dothideomycetes</taxon>
        <taxon>Pleosporomycetidae</taxon>
        <taxon>Pleosporales</taxon>
        <taxon>Pleosporineae</taxon>
        <taxon>Phaeosphaeriaceae</taxon>
        <taxon>Ophiobolus</taxon>
    </lineage>
</organism>
<dbReference type="OrthoDB" id="189997at2759"/>
<dbReference type="Gene3D" id="3.60.60.10">
    <property type="entry name" value="Penicillin V Acylase, Chain A"/>
    <property type="match status" value="1"/>
</dbReference>
<dbReference type="InterPro" id="IPR047794">
    <property type="entry name" value="C45_proenzyme-like"/>
</dbReference>
<keyword evidence="3" id="KW-1185">Reference proteome</keyword>
<dbReference type="EMBL" id="MU006245">
    <property type="protein sequence ID" value="KAF2819373.1"/>
    <property type="molecule type" value="Genomic_DNA"/>
</dbReference>
<dbReference type="PANTHER" id="PTHR34180">
    <property type="entry name" value="PEPTIDASE C45"/>
    <property type="match status" value="1"/>
</dbReference>
<proteinExistence type="predicted"/>
<evidence type="ECO:0000313" key="3">
    <source>
        <dbReference type="Proteomes" id="UP000799424"/>
    </source>
</evidence>
<evidence type="ECO:0000259" key="1">
    <source>
        <dbReference type="Pfam" id="PF03417"/>
    </source>
</evidence>
<dbReference type="Proteomes" id="UP000799424">
    <property type="component" value="Unassembled WGS sequence"/>
</dbReference>
<feature type="domain" description="Peptidase C45 hydrolase" evidence="1">
    <location>
        <begin position="106"/>
        <end position="331"/>
    </location>
</feature>
<gene>
    <name evidence="2" type="ORF">CC86DRAFT_362871</name>
</gene>
<dbReference type="Gene3D" id="1.10.10.2120">
    <property type="match status" value="1"/>
</dbReference>
<dbReference type="PANTHER" id="PTHR34180:SF1">
    <property type="entry name" value="BETA-ALANYL-DOPAMINE_CARCININE HYDROLASE"/>
    <property type="match status" value="1"/>
</dbReference>
<dbReference type="InterPro" id="IPR005079">
    <property type="entry name" value="Peptidase_C45_hydrolase"/>
</dbReference>
<dbReference type="InterPro" id="IPR047801">
    <property type="entry name" value="Peptidase_C45"/>
</dbReference>
<dbReference type="Pfam" id="PF03417">
    <property type="entry name" value="AAT"/>
    <property type="match status" value="1"/>
</dbReference>
<name>A0A6A6ZF96_9PLEO</name>
<protein>
    <submittedName>
        <fullName evidence="2">Peptidase C45 acyl-coenzyme A:6-aminopenicillanic acid acyl-transferas-like protein</fullName>
    </submittedName>
</protein>
<evidence type="ECO:0000313" key="2">
    <source>
        <dbReference type="EMBL" id="KAF2819373.1"/>
    </source>
</evidence>
<dbReference type="NCBIfam" id="NF040521">
    <property type="entry name" value="C45_proenzyme"/>
    <property type="match status" value="1"/>
</dbReference>
<dbReference type="AlphaFoldDB" id="A0A6A6ZF96"/>
<reference evidence="2" key="1">
    <citation type="journal article" date="2020" name="Stud. Mycol.">
        <title>101 Dothideomycetes genomes: a test case for predicting lifestyles and emergence of pathogens.</title>
        <authorList>
            <person name="Haridas S."/>
            <person name="Albert R."/>
            <person name="Binder M."/>
            <person name="Bloem J."/>
            <person name="Labutti K."/>
            <person name="Salamov A."/>
            <person name="Andreopoulos B."/>
            <person name="Baker S."/>
            <person name="Barry K."/>
            <person name="Bills G."/>
            <person name="Bluhm B."/>
            <person name="Cannon C."/>
            <person name="Castanera R."/>
            <person name="Culley D."/>
            <person name="Daum C."/>
            <person name="Ezra D."/>
            <person name="Gonzalez J."/>
            <person name="Henrissat B."/>
            <person name="Kuo A."/>
            <person name="Liang C."/>
            <person name="Lipzen A."/>
            <person name="Lutzoni F."/>
            <person name="Magnuson J."/>
            <person name="Mondo S."/>
            <person name="Nolan M."/>
            <person name="Ohm R."/>
            <person name="Pangilinan J."/>
            <person name="Park H.-J."/>
            <person name="Ramirez L."/>
            <person name="Alfaro M."/>
            <person name="Sun H."/>
            <person name="Tritt A."/>
            <person name="Yoshinaga Y."/>
            <person name="Zwiers L.-H."/>
            <person name="Turgeon B."/>
            <person name="Goodwin S."/>
            <person name="Spatafora J."/>
            <person name="Crous P."/>
            <person name="Grigoriev I."/>
        </authorList>
    </citation>
    <scope>NUCLEOTIDE SEQUENCE</scope>
    <source>
        <strain evidence="2">CBS 113818</strain>
    </source>
</reference>
<accession>A0A6A6ZF96</accession>
<sequence>MLFVECSGTPYEIGCQHGEAARLEITRCIEFYAALFLKNCKTTWPQVQQLAFEFEQQAKAKWPAYHDEMRGIADGAGRELLDIVALNVRTEINFGLFSDGCTALAWHTEKHAWLGQNWDWMTEQKQNLIITKITQHNKPTIIQVTEAGIIGKIGFNSAGVGTLLNAIKVYGVGSTRLPVHFGLRMALESNSVADAVQLLESYGMASSAHILLADPTTSLGLEFTKSTFAYCMPDAAGRVVHANHLLLEHPGETDTVWLKDSLTRVRTMAENAGKLGTGTGWKDVSALFEDEQNLPGAICRYETKETGSGTLFNIVMDLKAKKAVVRLGRPTEVEETIELEL</sequence>